<sequence>MRHDGTVMHFGTSSFTHELHGVALGLEALSGRTDWWGTARIAFDAVVDGYRARVEALLVDATIGDL</sequence>
<dbReference type="EMBL" id="CAEZUE010000006">
    <property type="protein sequence ID" value="CAB4584342.1"/>
    <property type="molecule type" value="Genomic_DNA"/>
</dbReference>
<proteinExistence type="predicted"/>
<evidence type="ECO:0000313" key="1">
    <source>
        <dbReference type="EMBL" id="CAB4584342.1"/>
    </source>
</evidence>
<reference evidence="1" key="1">
    <citation type="submission" date="2020-05" db="EMBL/GenBank/DDBJ databases">
        <authorList>
            <person name="Chiriac C."/>
            <person name="Salcher M."/>
            <person name="Ghai R."/>
            <person name="Kavagutti S V."/>
        </authorList>
    </citation>
    <scope>NUCLEOTIDE SEQUENCE</scope>
</reference>
<accession>A0A6J6F638</accession>
<organism evidence="1">
    <name type="scientific">freshwater metagenome</name>
    <dbReference type="NCBI Taxonomy" id="449393"/>
    <lineage>
        <taxon>unclassified sequences</taxon>
        <taxon>metagenomes</taxon>
        <taxon>ecological metagenomes</taxon>
    </lineage>
</organism>
<dbReference type="AlphaFoldDB" id="A0A6J6F638"/>
<name>A0A6J6F638_9ZZZZ</name>
<gene>
    <name evidence="1" type="ORF">UFOPK1788_00111</name>
</gene>
<protein>
    <submittedName>
        <fullName evidence="1">Unannotated protein</fullName>
    </submittedName>
</protein>